<accession>A0A1Y2HE41</accession>
<feature type="region of interest" description="Disordered" evidence="1">
    <location>
        <begin position="329"/>
        <end position="358"/>
    </location>
</feature>
<organism evidence="2 3">
    <name type="scientific">Catenaria anguillulae PL171</name>
    <dbReference type="NCBI Taxonomy" id="765915"/>
    <lineage>
        <taxon>Eukaryota</taxon>
        <taxon>Fungi</taxon>
        <taxon>Fungi incertae sedis</taxon>
        <taxon>Blastocladiomycota</taxon>
        <taxon>Blastocladiomycetes</taxon>
        <taxon>Blastocladiales</taxon>
        <taxon>Catenariaceae</taxon>
        <taxon>Catenaria</taxon>
    </lineage>
</organism>
<evidence type="ECO:0000313" key="3">
    <source>
        <dbReference type="Proteomes" id="UP000193411"/>
    </source>
</evidence>
<feature type="region of interest" description="Disordered" evidence="1">
    <location>
        <begin position="375"/>
        <end position="409"/>
    </location>
</feature>
<evidence type="ECO:0000256" key="1">
    <source>
        <dbReference type="SAM" id="MobiDB-lite"/>
    </source>
</evidence>
<sequence length="600" mass="64524">MHLQEIKATTFAHFSSQAQHCGHWSFCPTGAEGQRPHTRSLSSSFRPIQALSPYLSSACHSNSHISVSFCHLLPASTPIHSLTMFNANQPTPLSSPTLSNPPQLPLGAGQAGGSAPFLPSPTAVAQPLHAAYLTPAPLATPANVDMDMLIDQPNAAVDDVMMTDDRIGADDDPMTGGGVESDSEMVIDDHDAGGPGAATPMSVSASMGGDADVDVEMVASEVAYITGYPVAEQPQPQQLAFGAQFVQHQHHQQEFMPAAVGQSLSSPLPIAHQSLVSAAPVDMAQELSTSQDAALSNGAQAQERLVLPSNSLRPAADEDLLDFVEDQHVQEQDQVTGEVESALTEPLTSSLSSPSAPTLTGLAGSTIVAATTTSPEFESQLTTTAQASPHSHPRDPEDQCDDGDDGTHFDADVEAHVEADEYYDDADAYFNEDDDGEMPHITLFYKGVTYAVFPPLAVAEQEGAATVSSSPSSPSHPPLFPTADESELGSIRDGTINDFMWRIKERFELGEDMDVALKYVNLDGIVIREETSIGYDNQFDSFWSLYMALYPTATDPLHIEVLAELSAAAKLDMLLYRAQYPDEWKLVPNRCRLPLRRRRR</sequence>
<keyword evidence="3" id="KW-1185">Reference proteome</keyword>
<feature type="compositionally biased region" description="Low complexity" evidence="1">
    <location>
        <begin position="332"/>
        <end position="358"/>
    </location>
</feature>
<dbReference type="AlphaFoldDB" id="A0A1Y2HE41"/>
<dbReference type="EMBL" id="MCFL01000041">
    <property type="protein sequence ID" value="ORZ32836.1"/>
    <property type="molecule type" value="Genomic_DNA"/>
</dbReference>
<feature type="compositionally biased region" description="Polar residues" evidence="1">
    <location>
        <begin position="375"/>
        <end position="389"/>
    </location>
</feature>
<proteinExistence type="predicted"/>
<dbReference type="OrthoDB" id="5595038at2759"/>
<gene>
    <name evidence="2" type="ORF">BCR44DRAFT_1225388</name>
</gene>
<name>A0A1Y2HE41_9FUNG</name>
<dbReference type="Proteomes" id="UP000193411">
    <property type="component" value="Unassembled WGS sequence"/>
</dbReference>
<reference evidence="2 3" key="1">
    <citation type="submission" date="2016-07" db="EMBL/GenBank/DDBJ databases">
        <title>Pervasive Adenine N6-methylation of Active Genes in Fungi.</title>
        <authorList>
            <consortium name="DOE Joint Genome Institute"/>
            <person name="Mondo S.J."/>
            <person name="Dannebaum R.O."/>
            <person name="Kuo R.C."/>
            <person name="Labutti K."/>
            <person name="Haridas S."/>
            <person name="Kuo A."/>
            <person name="Salamov A."/>
            <person name="Ahrendt S.R."/>
            <person name="Lipzen A."/>
            <person name="Sullivan W."/>
            <person name="Andreopoulos W.B."/>
            <person name="Clum A."/>
            <person name="Lindquist E."/>
            <person name="Daum C."/>
            <person name="Ramamoorthy G.K."/>
            <person name="Gryganskyi A."/>
            <person name="Culley D."/>
            <person name="Magnuson J.K."/>
            <person name="James T.Y."/>
            <person name="O'Malley M.A."/>
            <person name="Stajich J.E."/>
            <person name="Spatafora J.W."/>
            <person name="Visel A."/>
            <person name="Grigoriev I.V."/>
        </authorList>
    </citation>
    <scope>NUCLEOTIDE SEQUENCE [LARGE SCALE GENOMIC DNA]</scope>
    <source>
        <strain evidence="2 3">PL171</strain>
    </source>
</reference>
<comment type="caution">
    <text evidence="2">The sequence shown here is derived from an EMBL/GenBank/DDBJ whole genome shotgun (WGS) entry which is preliminary data.</text>
</comment>
<feature type="region of interest" description="Disordered" evidence="1">
    <location>
        <begin position="464"/>
        <end position="486"/>
    </location>
</feature>
<protein>
    <submittedName>
        <fullName evidence="2">Uncharacterized protein</fullName>
    </submittedName>
</protein>
<evidence type="ECO:0000313" key="2">
    <source>
        <dbReference type="EMBL" id="ORZ32836.1"/>
    </source>
</evidence>